<sequence length="391" mass="44364">MLVYLPNPMTGSGLEKLPFYSHADSRLLSKFSALIAPKNDSELDCLAREARRLTQLYFGKTLRLYAPLYLSNECINSCVYCGFSRENPILRLTLSPEEVYQEASYLWNQGFRSILLVAGEHPKFVSLGYLESCIDKIRPLFPSISIEVAPMETADYERIVNAGAEGVVVYQETYNFDLYKLYHLFGPKKDFFWRLESAERAYAAGARRLGIGALFGLAPWREEALSLAAHTAYLLKKCWRAAITVSLPRLRPAAGGFTPPYPMEDRDLFHFLCAFRITFPQVGIVLSTREQPHFREKLIPFGITAMSAGSKTEPGGYTDAGTHSLHRRLKGKEIPLDENEKNGAKATEQFEISDRRSPDQIAALLKSMGYEPVWKDWETCLNRFKSRLTEK</sequence>
<dbReference type="PANTHER" id="PTHR43583:SF1">
    <property type="entry name" value="2-IMINOACETATE SYNTHASE"/>
    <property type="match status" value="1"/>
</dbReference>
<protein>
    <submittedName>
        <fullName evidence="8">2-iminoacetate synthase ThiH</fullName>
        <ecNumber evidence="8">4.1.99.19</ecNumber>
    </submittedName>
</protein>
<dbReference type="EMBL" id="CP065956">
    <property type="protein sequence ID" value="QSR87467.1"/>
    <property type="molecule type" value="Genomic_DNA"/>
</dbReference>
<evidence type="ECO:0000256" key="4">
    <source>
        <dbReference type="ARBA" id="ARBA00022723"/>
    </source>
</evidence>
<dbReference type="SFLD" id="SFLDG01081">
    <property type="entry name" value="cleavage_of_the_Ca-Cb_bond_in"/>
    <property type="match status" value="1"/>
</dbReference>
<dbReference type="SMART" id="SM00876">
    <property type="entry name" value="BATS"/>
    <property type="match status" value="1"/>
</dbReference>
<dbReference type="Pfam" id="PF04055">
    <property type="entry name" value="Radical_SAM"/>
    <property type="match status" value="1"/>
</dbReference>
<dbReference type="NCBIfam" id="TIGR02351">
    <property type="entry name" value="thiH"/>
    <property type="match status" value="1"/>
</dbReference>
<keyword evidence="8" id="KW-0456">Lyase</keyword>
<gene>
    <name evidence="8" type="primary">thiH</name>
    <name evidence="8" type="ORF">EM20IM_03855</name>
</gene>
<keyword evidence="2" id="KW-0004">4Fe-4S</keyword>
<proteinExistence type="predicted"/>
<dbReference type="InterPro" id="IPR034428">
    <property type="entry name" value="ThiH/NoCL/HydG-like"/>
</dbReference>
<keyword evidence="6" id="KW-0411">Iron-sulfur</keyword>
<keyword evidence="9" id="KW-1185">Reference proteome</keyword>
<dbReference type="Pfam" id="PF06968">
    <property type="entry name" value="BATS"/>
    <property type="match status" value="1"/>
</dbReference>
<keyword evidence="4" id="KW-0479">Metal-binding</keyword>
<dbReference type="PANTHER" id="PTHR43583">
    <property type="entry name" value="2-IMINOACETATE SYNTHASE"/>
    <property type="match status" value="1"/>
</dbReference>
<dbReference type="InterPro" id="IPR007197">
    <property type="entry name" value="rSAM"/>
</dbReference>
<dbReference type="SFLD" id="SFLDF00301">
    <property type="entry name" value="2-iminoacetate_synthase_(ThiH)"/>
    <property type="match status" value="1"/>
</dbReference>
<dbReference type="EC" id="4.1.99.19" evidence="8"/>
<organism evidence="8 9">
    <name type="scientific">Candidatus Methylacidiphilum infernorum</name>
    <dbReference type="NCBI Taxonomy" id="511746"/>
    <lineage>
        <taxon>Bacteria</taxon>
        <taxon>Pseudomonadati</taxon>
        <taxon>Verrucomicrobiota</taxon>
        <taxon>Methylacidiphilae</taxon>
        <taxon>Methylacidiphilales</taxon>
        <taxon>Methylacidiphilaceae</taxon>
        <taxon>Methylacidiphilum (ex Ratnadevi et al. 2023)</taxon>
    </lineage>
</organism>
<evidence type="ECO:0000256" key="2">
    <source>
        <dbReference type="ARBA" id="ARBA00022485"/>
    </source>
</evidence>
<accession>A0ABX7PWY0</accession>
<dbReference type="SFLD" id="SFLDS00029">
    <property type="entry name" value="Radical_SAM"/>
    <property type="match status" value="1"/>
</dbReference>
<dbReference type="GO" id="GO:0036355">
    <property type="term" value="F:2-iminoacetate synthase activity"/>
    <property type="evidence" value="ECO:0007669"/>
    <property type="project" value="UniProtKB-EC"/>
</dbReference>
<evidence type="ECO:0000256" key="5">
    <source>
        <dbReference type="ARBA" id="ARBA00023004"/>
    </source>
</evidence>
<evidence type="ECO:0000256" key="1">
    <source>
        <dbReference type="ARBA" id="ARBA00001966"/>
    </source>
</evidence>
<evidence type="ECO:0000313" key="9">
    <source>
        <dbReference type="Proteomes" id="UP000663088"/>
    </source>
</evidence>
<evidence type="ECO:0000256" key="6">
    <source>
        <dbReference type="ARBA" id="ARBA00023014"/>
    </source>
</evidence>
<reference evidence="8 9" key="1">
    <citation type="submission" date="2020-12" db="EMBL/GenBank/DDBJ databases">
        <authorList>
            <person name="Awala S.I."/>
            <person name="Gwak J.-H."/>
            <person name="Kim S.-J."/>
            <person name="Rhee S.-K."/>
        </authorList>
    </citation>
    <scope>NUCLEOTIDE SEQUENCE [LARGE SCALE GENOMIC DNA]</scope>
    <source>
        <strain evidence="8 9">IT5</strain>
    </source>
</reference>
<dbReference type="SUPFAM" id="SSF102114">
    <property type="entry name" value="Radical SAM enzymes"/>
    <property type="match status" value="1"/>
</dbReference>
<dbReference type="InterPro" id="IPR013785">
    <property type="entry name" value="Aldolase_TIM"/>
</dbReference>
<evidence type="ECO:0000313" key="8">
    <source>
        <dbReference type="EMBL" id="QSR87467.1"/>
    </source>
</evidence>
<dbReference type="PROSITE" id="PS51918">
    <property type="entry name" value="RADICAL_SAM"/>
    <property type="match status" value="1"/>
</dbReference>
<dbReference type="InterPro" id="IPR010722">
    <property type="entry name" value="BATS_dom"/>
</dbReference>
<dbReference type="Proteomes" id="UP000663088">
    <property type="component" value="Chromosome"/>
</dbReference>
<evidence type="ECO:0000256" key="3">
    <source>
        <dbReference type="ARBA" id="ARBA00022691"/>
    </source>
</evidence>
<dbReference type="Gene3D" id="3.20.20.70">
    <property type="entry name" value="Aldolase class I"/>
    <property type="match status" value="1"/>
</dbReference>
<evidence type="ECO:0000259" key="7">
    <source>
        <dbReference type="PROSITE" id="PS51918"/>
    </source>
</evidence>
<feature type="domain" description="Radical SAM core" evidence="7">
    <location>
        <begin position="60"/>
        <end position="289"/>
    </location>
</feature>
<dbReference type="InterPro" id="IPR012726">
    <property type="entry name" value="ThiH"/>
</dbReference>
<dbReference type="SFLD" id="SFLDG01060">
    <property type="entry name" value="BATS_domain_containing"/>
    <property type="match status" value="1"/>
</dbReference>
<comment type="cofactor">
    <cofactor evidence="1">
        <name>[4Fe-4S] cluster</name>
        <dbReference type="ChEBI" id="CHEBI:49883"/>
    </cofactor>
</comment>
<keyword evidence="3" id="KW-0949">S-adenosyl-L-methionine</keyword>
<keyword evidence="5" id="KW-0408">Iron</keyword>
<name>A0ABX7PWY0_9BACT</name>
<dbReference type="InterPro" id="IPR058240">
    <property type="entry name" value="rSAM_sf"/>
</dbReference>